<dbReference type="EMBL" id="CP000806">
    <property type="protein sequence ID" value="ACB53291.1"/>
    <property type="molecule type" value="Genomic_DNA"/>
</dbReference>
<dbReference type="eggNOG" id="COG1848">
    <property type="taxonomic scope" value="Bacteria"/>
</dbReference>
<protein>
    <recommendedName>
        <fullName evidence="3">DUF2281 domain-containing protein</fullName>
    </recommendedName>
</protein>
<dbReference type="HOGENOM" id="CLU_193486_0_0_3"/>
<dbReference type="STRING" id="43989.cce_3943"/>
<accession>B1WPX6</accession>
<name>B1WPX6_CROS5</name>
<dbReference type="AlphaFoldDB" id="B1WPX6"/>
<proteinExistence type="predicted"/>
<evidence type="ECO:0000313" key="2">
    <source>
        <dbReference type="Proteomes" id="UP000001203"/>
    </source>
</evidence>
<dbReference type="KEGG" id="cyt:cce_3943"/>
<evidence type="ECO:0000313" key="1">
    <source>
        <dbReference type="EMBL" id="ACB53291.1"/>
    </source>
</evidence>
<gene>
    <name evidence="1" type="ordered locus">cce_3943</name>
</gene>
<organism evidence="1 2">
    <name type="scientific">Crocosphaera subtropica (strain ATCC 51142 / BH68)</name>
    <name type="common">Cyanothece sp. (strain ATCC 51142)</name>
    <dbReference type="NCBI Taxonomy" id="43989"/>
    <lineage>
        <taxon>Bacteria</taxon>
        <taxon>Bacillati</taxon>
        <taxon>Cyanobacteriota</taxon>
        <taxon>Cyanophyceae</taxon>
        <taxon>Oscillatoriophycideae</taxon>
        <taxon>Chroococcales</taxon>
        <taxon>Aphanothecaceae</taxon>
        <taxon>Crocosphaera</taxon>
        <taxon>Crocosphaera subtropica</taxon>
    </lineage>
</organism>
<evidence type="ECO:0008006" key="3">
    <source>
        <dbReference type="Google" id="ProtNLM"/>
    </source>
</evidence>
<keyword evidence="2" id="KW-1185">Reference proteome</keyword>
<dbReference type="Proteomes" id="UP000001203">
    <property type="component" value="Chromosome circular"/>
</dbReference>
<reference evidence="1 2" key="1">
    <citation type="journal article" date="2008" name="Proc. Natl. Acad. Sci. U.S.A.">
        <title>The genome of Cyanothece 51142, a unicellular diazotrophic cyanobacterium important in the marine nitrogen cycle.</title>
        <authorList>
            <person name="Welsh E.A."/>
            <person name="Liberton M."/>
            <person name="Stoeckel J."/>
            <person name="Loh T."/>
            <person name="Elvitigala T."/>
            <person name="Wang C."/>
            <person name="Wollam A."/>
            <person name="Fulton R.S."/>
            <person name="Clifton S.W."/>
            <person name="Jacobs J.M."/>
            <person name="Aurora R."/>
            <person name="Ghosh B.K."/>
            <person name="Sherman L.A."/>
            <person name="Smith R.D."/>
            <person name="Wilson R.K."/>
            <person name="Pakrasi H.B."/>
        </authorList>
    </citation>
    <scope>NUCLEOTIDE SEQUENCE [LARGE SCALE GENOMIC DNA]</scope>
    <source>
        <strain evidence="2">ATCC 51142 / BH68</strain>
    </source>
</reference>
<sequence length="69" mass="8000">MHIMLTLDQIESAILQLPSHEVQQLLEWLSDLDYQNWDQQLEEDIKQGKLDDLAAEAIAEYEAGECKEI</sequence>